<reference evidence="2 3" key="1">
    <citation type="submission" date="2010-01" db="EMBL/GenBank/DDBJ databases">
        <authorList>
            <person name="Weinstock G."/>
            <person name="Sodergren E."/>
            <person name="Clifton S."/>
            <person name="Fulton L."/>
            <person name="Fulton B."/>
            <person name="Courtney L."/>
            <person name="Fronick C."/>
            <person name="Harrison M."/>
            <person name="Strong C."/>
            <person name="Farmer C."/>
            <person name="Delahaunty K."/>
            <person name="Markovic C."/>
            <person name="Hall O."/>
            <person name="Minx P."/>
            <person name="Tomlinson C."/>
            <person name="Mitreva M."/>
            <person name="Nelson J."/>
            <person name="Hou S."/>
            <person name="Wollam A."/>
            <person name="Pepin K.H."/>
            <person name="Johnson M."/>
            <person name="Bhonagiri V."/>
            <person name="Nash W.E."/>
            <person name="Warren W."/>
            <person name="Chinwalla A."/>
            <person name="Mardis E.R."/>
            <person name="Wilson R.K."/>
        </authorList>
    </citation>
    <scope>NUCLEOTIDE SEQUENCE [LARGE SCALE GENOMIC DNA]</scope>
    <source>
        <strain evidence="2 3">DSM 13479</strain>
    </source>
</reference>
<protein>
    <submittedName>
        <fullName evidence="2">Uncharacterized protein</fullName>
    </submittedName>
</protein>
<dbReference type="EMBL" id="ACIO01001259">
    <property type="protein sequence ID" value="EFC94243.1"/>
    <property type="molecule type" value="Genomic_DNA"/>
</dbReference>
<keyword evidence="1" id="KW-1133">Transmembrane helix</keyword>
<gene>
    <name evidence="2" type="ORF">CLOSTHATH_07590</name>
</gene>
<organism evidence="2 3">
    <name type="scientific">Hungatella hathewayi DSM 13479</name>
    <dbReference type="NCBI Taxonomy" id="566550"/>
    <lineage>
        <taxon>Bacteria</taxon>
        <taxon>Bacillati</taxon>
        <taxon>Bacillota</taxon>
        <taxon>Clostridia</taxon>
        <taxon>Lachnospirales</taxon>
        <taxon>Lachnospiraceae</taxon>
        <taxon>Hungatella</taxon>
    </lineage>
</organism>
<evidence type="ECO:0000256" key="1">
    <source>
        <dbReference type="SAM" id="Phobius"/>
    </source>
</evidence>
<feature type="non-terminal residue" evidence="2">
    <location>
        <position position="1"/>
    </location>
</feature>
<evidence type="ECO:0000313" key="3">
    <source>
        <dbReference type="Proteomes" id="UP000004968"/>
    </source>
</evidence>
<sequence>YNPASGRLRSPSEAQFSPFLFFLRNIIGLCYYPVLFCKIFFYLYSILSI</sequence>
<dbReference type="Proteomes" id="UP000004968">
    <property type="component" value="Unassembled WGS sequence"/>
</dbReference>
<dbReference type="AlphaFoldDB" id="D3AVB4"/>
<keyword evidence="1" id="KW-0472">Membrane</keyword>
<evidence type="ECO:0000313" key="2">
    <source>
        <dbReference type="EMBL" id="EFC94243.1"/>
    </source>
</evidence>
<feature type="transmembrane region" description="Helical" evidence="1">
    <location>
        <begin position="20"/>
        <end position="44"/>
    </location>
</feature>
<comment type="caution">
    <text evidence="2">The sequence shown here is derived from an EMBL/GenBank/DDBJ whole genome shotgun (WGS) entry which is preliminary data.</text>
</comment>
<proteinExistence type="predicted"/>
<keyword evidence="1" id="KW-0812">Transmembrane</keyword>
<dbReference type="HOGENOM" id="CLU_3146242_0_0_9"/>
<accession>D3AVB4</accession>
<name>D3AVB4_9FIRM</name>